<dbReference type="GO" id="GO:0007162">
    <property type="term" value="P:negative regulation of cell adhesion"/>
    <property type="evidence" value="ECO:0007669"/>
    <property type="project" value="TreeGrafter"/>
</dbReference>
<dbReference type="GO" id="GO:0002116">
    <property type="term" value="C:semaphorin receptor complex"/>
    <property type="evidence" value="ECO:0007669"/>
    <property type="project" value="TreeGrafter"/>
</dbReference>
<dbReference type="SMART" id="SM00429">
    <property type="entry name" value="IPT"/>
    <property type="match status" value="3"/>
</dbReference>
<keyword evidence="6" id="KW-0732">Signal</keyword>
<dbReference type="Gene3D" id="2.130.10.10">
    <property type="entry name" value="YVTN repeat-like/Quinoprotein amine dehydrogenase"/>
    <property type="match status" value="1"/>
</dbReference>
<feature type="transmembrane region" description="Helical" evidence="14">
    <location>
        <begin position="965"/>
        <end position="985"/>
    </location>
</feature>
<dbReference type="InterPro" id="IPR001627">
    <property type="entry name" value="Semap_dom"/>
</dbReference>
<dbReference type="SMART" id="SM00423">
    <property type="entry name" value="PSI"/>
    <property type="match status" value="2"/>
</dbReference>
<dbReference type="PROSITE" id="PS51004">
    <property type="entry name" value="SEMA"/>
    <property type="match status" value="1"/>
</dbReference>
<dbReference type="InterPro" id="IPR041019">
    <property type="entry name" value="TIG1_plexin"/>
</dbReference>
<evidence type="ECO:0000259" key="15">
    <source>
        <dbReference type="PROSITE" id="PS51004"/>
    </source>
</evidence>
<dbReference type="FunFam" id="2.60.40.10:FF:000798">
    <property type="entry name" value="Plexin B2"/>
    <property type="match status" value="1"/>
</dbReference>
<dbReference type="Pfam" id="PF20170">
    <property type="entry name" value="Plexin_RBD"/>
    <property type="match status" value="1"/>
</dbReference>
<dbReference type="SUPFAM" id="SSF81296">
    <property type="entry name" value="E set domains"/>
    <property type="match status" value="3"/>
</dbReference>
<keyword evidence="9 14" id="KW-0472">Membrane</keyword>
<dbReference type="InterPro" id="IPR015943">
    <property type="entry name" value="WD40/YVTN_repeat-like_dom_sf"/>
</dbReference>
<evidence type="ECO:0000256" key="2">
    <source>
        <dbReference type="ARBA" id="ARBA00010297"/>
    </source>
</evidence>
<dbReference type="SMART" id="SM00630">
    <property type="entry name" value="Sema"/>
    <property type="match status" value="1"/>
</dbReference>
<evidence type="ECO:0000256" key="11">
    <source>
        <dbReference type="ARBA" id="ARBA00023170"/>
    </source>
</evidence>
<comment type="similarity">
    <text evidence="2">Belongs to the plexin family.</text>
</comment>
<evidence type="ECO:0000256" key="5">
    <source>
        <dbReference type="ARBA" id="ARBA00022692"/>
    </source>
</evidence>
<evidence type="ECO:0000256" key="8">
    <source>
        <dbReference type="ARBA" id="ARBA00022989"/>
    </source>
</evidence>
<dbReference type="GO" id="GO:0050772">
    <property type="term" value="P:positive regulation of axonogenesis"/>
    <property type="evidence" value="ECO:0007669"/>
    <property type="project" value="TreeGrafter"/>
</dbReference>
<proteinExistence type="inferred from homology"/>
<evidence type="ECO:0000256" key="13">
    <source>
        <dbReference type="PROSITE-ProRule" id="PRU00352"/>
    </source>
</evidence>
<comment type="caution">
    <text evidence="13">Lacks conserved residue(s) required for the propagation of feature annotation.</text>
</comment>
<dbReference type="InterPro" id="IPR002165">
    <property type="entry name" value="Plexin_repeat"/>
</dbReference>
<dbReference type="InterPro" id="IPR014756">
    <property type="entry name" value="Ig_E-set"/>
</dbReference>
<dbReference type="GO" id="GO:0017154">
    <property type="term" value="F:semaphorin receptor activity"/>
    <property type="evidence" value="ECO:0007669"/>
    <property type="project" value="InterPro"/>
</dbReference>
<keyword evidence="7" id="KW-0677">Repeat</keyword>
<evidence type="ECO:0000256" key="7">
    <source>
        <dbReference type="ARBA" id="ARBA00022737"/>
    </source>
</evidence>
<dbReference type="GO" id="GO:0030334">
    <property type="term" value="P:regulation of cell migration"/>
    <property type="evidence" value="ECO:0007669"/>
    <property type="project" value="TreeGrafter"/>
</dbReference>
<dbReference type="SUPFAM" id="SSF48350">
    <property type="entry name" value="GTPase activation domain, GAP"/>
    <property type="match status" value="1"/>
</dbReference>
<dbReference type="Pfam" id="PF01437">
    <property type="entry name" value="PSI"/>
    <property type="match status" value="1"/>
</dbReference>
<evidence type="ECO:0000256" key="3">
    <source>
        <dbReference type="ARBA" id="ARBA00022475"/>
    </source>
</evidence>
<name>L5LG79_MYODS</name>
<dbReference type="Pfam" id="PF01833">
    <property type="entry name" value="TIG"/>
    <property type="match status" value="2"/>
</dbReference>
<dbReference type="SUPFAM" id="SSF103575">
    <property type="entry name" value="Plexin repeat"/>
    <property type="match status" value="1"/>
</dbReference>
<evidence type="ECO:0000256" key="10">
    <source>
        <dbReference type="ARBA" id="ARBA00023157"/>
    </source>
</evidence>
<dbReference type="InterPro" id="IPR008936">
    <property type="entry name" value="Rho_GTPase_activation_prot"/>
</dbReference>
<keyword evidence="10" id="KW-1015">Disulfide bond</keyword>
<dbReference type="GO" id="GO:0008360">
    <property type="term" value="P:regulation of cell shape"/>
    <property type="evidence" value="ECO:0007669"/>
    <property type="project" value="TreeGrafter"/>
</dbReference>
<dbReference type="CDD" id="cd01180">
    <property type="entry name" value="IPT_plexin_repeat1"/>
    <property type="match status" value="1"/>
</dbReference>
<accession>L5LG79</accession>
<keyword evidence="3" id="KW-1003">Cell membrane</keyword>
<organism evidence="16 17">
    <name type="scientific">Myotis davidii</name>
    <name type="common">David's myotis</name>
    <dbReference type="NCBI Taxonomy" id="225400"/>
    <lineage>
        <taxon>Eukaryota</taxon>
        <taxon>Metazoa</taxon>
        <taxon>Chordata</taxon>
        <taxon>Craniata</taxon>
        <taxon>Vertebrata</taxon>
        <taxon>Euteleostomi</taxon>
        <taxon>Mammalia</taxon>
        <taxon>Eutheria</taxon>
        <taxon>Laurasiatheria</taxon>
        <taxon>Chiroptera</taxon>
        <taxon>Yangochiroptera</taxon>
        <taxon>Vespertilionidae</taxon>
        <taxon>Myotis</taxon>
    </lineage>
</organism>
<dbReference type="Pfam" id="PF08337">
    <property type="entry name" value="Plexin_cytopl"/>
    <property type="match status" value="1"/>
</dbReference>
<keyword evidence="4" id="KW-0597">Phosphoprotein</keyword>
<reference evidence="17" key="1">
    <citation type="journal article" date="2013" name="Science">
        <title>Comparative analysis of bat genomes provides insight into the evolution of flight and immunity.</title>
        <authorList>
            <person name="Zhang G."/>
            <person name="Cowled C."/>
            <person name="Shi Z."/>
            <person name="Huang Z."/>
            <person name="Bishop-Lilly K.A."/>
            <person name="Fang X."/>
            <person name="Wynne J.W."/>
            <person name="Xiong Z."/>
            <person name="Baker M.L."/>
            <person name="Zhao W."/>
            <person name="Tachedjian M."/>
            <person name="Zhu Y."/>
            <person name="Zhou P."/>
            <person name="Jiang X."/>
            <person name="Ng J."/>
            <person name="Yang L."/>
            <person name="Wu L."/>
            <person name="Xiao J."/>
            <person name="Feng Y."/>
            <person name="Chen Y."/>
            <person name="Sun X."/>
            <person name="Zhang Y."/>
            <person name="Marsh G.A."/>
            <person name="Crameri G."/>
            <person name="Broder C.C."/>
            <person name="Frey K.G."/>
            <person name="Wang L.F."/>
            <person name="Wang J."/>
        </authorList>
    </citation>
    <scope>NUCLEOTIDE SEQUENCE [LARGE SCALE GENOMIC DNA]</scope>
</reference>
<comment type="subcellular location">
    <subcellularLocation>
        <location evidence="1">Cell membrane</location>
        <topology evidence="1">Single-pass type I membrane protein</topology>
    </subcellularLocation>
</comment>
<keyword evidence="8 14" id="KW-1133">Transmembrane helix</keyword>
<evidence type="ECO:0000256" key="6">
    <source>
        <dbReference type="ARBA" id="ARBA00022729"/>
    </source>
</evidence>
<dbReference type="InterPro" id="IPR002909">
    <property type="entry name" value="IPT_dom"/>
</dbReference>
<dbReference type="PANTHER" id="PTHR22625">
    <property type="entry name" value="PLEXIN"/>
    <property type="match status" value="1"/>
</dbReference>
<keyword evidence="17" id="KW-1185">Reference proteome</keyword>
<dbReference type="Gene3D" id="1.10.506.10">
    <property type="entry name" value="GTPase Activation - p120gap, domain 1"/>
    <property type="match status" value="2"/>
</dbReference>
<dbReference type="Pfam" id="PF17960">
    <property type="entry name" value="TIG_plexin"/>
    <property type="match status" value="1"/>
</dbReference>
<dbReference type="InterPro" id="IPR031148">
    <property type="entry name" value="Plexin"/>
</dbReference>
<keyword evidence="5 14" id="KW-0812">Transmembrane</keyword>
<evidence type="ECO:0000313" key="16">
    <source>
        <dbReference type="EMBL" id="ELK24643.1"/>
    </source>
</evidence>
<feature type="domain" description="Sema" evidence="15">
    <location>
        <begin position="1"/>
        <end position="319"/>
    </location>
</feature>
<dbReference type="InterPro" id="IPR013783">
    <property type="entry name" value="Ig-like_fold"/>
</dbReference>
<dbReference type="GO" id="GO:0005886">
    <property type="term" value="C:plasma membrane"/>
    <property type="evidence" value="ECO:0007669"/>
    <property type="project" value="UniProtKB-SubCell"/>
</dbReference>
<sequence>MLFVGKGNGPYDNGVIVSTRLLDRVAGREAFEAYTDHATYKAGYLSTNTQEFVAAFEDSLYVFFVFNQQDKHPLRSRTLLARMCKQDPYYYSYLEMELQCLDPGGPPTPFSTCLAASAATAGAGKVLYAVFTREDRAGGGPRAGLCLFPLDEIHEKIKDIRNACYMGDPQSSPDDFYKPFHGEIQCGGQGLGAGESFLCGSEHLPYPLGSRKGLGICALRALSNISTRLFYEDSSGERSFVASNDESVATVGLNGHTIAFLGTSDGQVLKAYLAPDGSSVEYGSILVDINKRVKQDLVLSADQASLYAMTQDKAFRLPVQECSSYLNCMQCLGSRDPYCGWCIVKGRCSRRAECPRAEESGHWLWSREESCVTVTGAQPQNMSRRAQGEVQLTISPLPALGEDKLLCLFGDSPAHPARVEGDAVVCNSPSNIPSTPSGQDHVAVEIQLRFMHTDVFLTSHQYPFYDCSEAMKLERNLPCISCASNRWTCQWDMRYHECREASPNPEDSFVPAHMEDSCPQFLNPSPLVIPMNYETDVTFQGENLDTVKVGLCVYEALCSNATSECPPPVITEIQPETGPLGGGIRVTILGSNLGVRADDVKSITVAGKNCAFEPERYSVSTRIVCAIEATEAPFTGGVEVDINGKRGHSPPHVQFTYQEPQPLSVEPREGPQAGGTTLTINGTNLDTGSKEDVRVTIGGVPCNVTQFGAQLQCVTGPQAAPGQLSLEIYYGGSLVPSSGITFTYRENPVLRAFEPLRSFASGGRSINVTGQGFGLIQNFSMVVIAEPLQPWRRRREAGPLPPHTIVGTEYTRHNDSRVVFLSPAVPEDPEAYNLTALIQMDGHRVLLRTEAGAFEYVSDPTFKNFTGGVKKQVNKLIHAQGTNLNKAMTLHEAEAFVGAERCIMKTLTETDLYCEPPEVQPPPKRRQKRDTTLNLPEFIVKFGSREWVLGRVEYDSRVSEVPLSVILPLVMVPMVVIIALSLLLFHKLYLFFKSLLLKIRPAGTAGPLGTRPVCTPRSETVVERMLSNWMSICLYQYLKDSAGEPLYKLFKAIKHQVEKGPVDAVQKKAKYTLNDTGLLGDDVEYAPLTVSVIVQDEGGDAIPVKVLNCDTISQVKEKIIDQVYRTQPCSRWPKADSVVLGEPSALGGRAGDSEGALQGDGLWPVLELAVRDGATLILSKVGVSQQPEDSQQDLPGERHALLEDENRVWHLVRPTDEDSPSNKLLYAKEISTYKKMVEDYYKGIRQMVQVSDQDMNTHLAEISRAHTDSLNTLVALHQLYQYTQKYYDEIINALEEDPAAQKMQLAYRLQQIAAALENKVTDL</sequence>
<dbReference type="Proteomes" id="UP000010556">
    <property type="component" value="Unassembled WGS sequence"/>
</dbReference>
<dbReference type="Gene3D" id="2.60.40.10">
    <property type="entry name" value="Immunoglobulins"/>
    <property type="match status" value="3"/>
</dbReference>
<dbReference type="Pfam" id="PF01403">
    <property type="entry name" value="Sema"/>
    <property type="match status" value="1"/>
</dbReference>
<dbReference type="InterPro" id="IPR036352">
    <property type="entry name" value="Semap_dom_sf"/>
</dbReference>
<dbReference type="EMBL" id="KB112774">
    <property type="protein sequence ID" value="ELK24643.1"/>
    <property type="molecule type" value="Genomic_DNA"/>
</dbReference>
<keyword evidence="11" id="KW-0675">Receptor</keyword>
<dbReference type="FunFam" id="2.60.40.10:FF:000203">
    <property type="entry name" value="Plexin B2"/>
    <property type="match status" value="1"/>
</dbReference>
<dbReference type="SUPFAM" id="SSF101912">
    <property type="entry name" value="Sema domain"/>
    <property type="match status" value="1"/>
</dbReference>
<dbReference type="FunFam" id="2.60.40.10:FF:000131">
    <property type="entry name" value="Plexin A2"/>
    <property type="match status" value="1"/>
</dbReference>
<evidence type="ECO:0000256" key="4">
    <source>
        <dbReference type="ARBA" id="ARBA00022553"/>
    </source>
</evidence>
<protein>
    <submittedName>
        <fullName evidence="16">Plexin-B2</fullName>
    </submittedName>
</protein>
<dbReference type="PANTHER" id="PTHR22625:SF9">
    <property type="entry name" value="PLEXIN-B2"/>
    <property type="match status" value="1"/>
</dbReference>
<evidence type="ECO:0000256" key="12">
    <source>
        <dbReference type="ARBA" id="ARBA00023180"/>
    </source>
</evidence>
<dbReference type="InterPro" id="IPR016201">
    <property type="entry name" value="PSI"/>
</dbReference>
<gene>
    <name evidence="16" type="ORF">MDA_GLEAN10009234</name>
</gene>
<keyword evidence="12" id="KW-0325">Glycoprotein</keyword>
<evidence type="ECO:0000256" key="1">
    <source>
        <dbReference type="ARBA" id="ARBA00004251"/>
    </source>
</evidence>
<dbReference type="InterPro" id="IPR046800">
    <property type="entry name" value="Plexin_RBD"/>
</dbReference>
<evidence type="ECO:0000256" key="9">
    <source>
        <dbReference type="ARBA" id="ARBA00023136"/>
    </source>
</evidence>
<evidence type="ECO:0000256" key="14">
    <source>
        <dbReference type="SAM" id="Phobius"/>
    </source>
</evidence>
<dbReference type="InterPro" id="IPR013548">
    <property type="entry name" value="Plexin_cytoplasmic_RasGAP_dom"/>
</dbReference>
<evidence type="ECO:0000313" key="17">
    <source>
        <dbReference type="Proteomes" id="UP000010556"/>
    </source>
</evidence>